<dbReference type="Proteomes" id="UP000807469">
    <property type="component" value="Unassembled WGS sequence"/>
</dbReference>
<protein>
    <submittedName>
        <fullName evidence="2">Uncharacterized protein</fullName>
    </submittedName>
</protein>
<dbReference type="AlphaFoldDB" id="A0A9P5YNV5"/>
<sequence length="104" mass="11262">MSCSAPSLLTGMWTRSLSTMAYEAEEIDPGAGDPPGLPYGDTTYTHLRHHLCTAITTPSSDLRHPSSAHGPAQRMATSSMHQLRAERSVANPMSLHVERLAHLP</sequence>
<accession>A0A9P5YNV5</accession>
<evidence type="ECO:0000256" key="1">
    <source>
        <dbReference type="SAM" id="MobiDB-lite"/>
    </source>
</evidence>
<evidence type="ECO:0000313" key="2">
    <source>
        <dbReference type="EMBL" id="KAF9473223.1"/>
    </source>
</evidence>
<comment type="caution">
    <text evidence="2">The sequence shown here is derived from an EMBL/GenBank/DDBJ whole genome shotgun (WGS) entry which is preliminary data.</text>
</comment>
<keyword evidence="3" id="KW-1185">Reference proteome</keyword>
<evidence type="ECO:0000313" key="3">
    <source>
        <dbReference type="Proteomes" id="UP000807469"/>
    </source>
</evidence>
<dbReference type="EMBL" id="MU155460">
    <property type="protein sequence ID" value="KAF9473223.1"/>
    <property type="molecule type" value="Genomic_DNA"/>
</dbReference>
<organism evidence="2 3">
    <name type="scientific">Pholiota conissans</name>
    <dbReference type="NCBI Taxonomy" id="109636"/>
    <lineage>
        <taxon>Eukaryota</taxon>
        <taxon>Fungi</taxon>
        <taxon>Dikarya</taxon>
        <taxon>Basidiomycota</taxon>
        <taxon>Agaricomycotina</taxon>
        <taxon>Agaricomycetes</taxon>
        <taxon>Agaricomycetidae</taxon>
        <taxon>Agaricales</taxon>
        <taxon>Agaricineae</taxon>
        <taxon>Strophariaceae</taxon>
        <taxon>Pholiota</taxon>
    </lineage>
</organism>
<feature type="region of interest" description="Disordered" evidence="1">
    <location>
        <begin position="57"/>
        <end position="82"/>
    </location>
</feature>
<proteinExistence type="predicted"/>
<reference evidence="2" key="1">
    <citation type="submission" date="2020-11" db="EMBL/GenBank/DDBJ databases">
        <authorList>
            <consortium name="DOE Joint Genome Institute"/>
            <person name="Ahrendt S."/>
            <person name="Riley R."/>
            <person name="Andreopoulos W."/>
            <person name="Labutti K."/>
            <person name="Pangilinan J."/>
            <person name="Ruiz-Duenas F.J."/>
            <person name="Barrasa J.M."/>
            <person name="Sanchez-Garcia M."/>
            <person name="Camarero S."/>
            <person name="Miyauchi S."/>
            <person name="Serrano A."/>
            <person name="Linde D."/>
            <person name="Babiker R."/>
            <person name="Drula E."/>
            <person name="Ayuso-Fernandez I."/>
            <person name="Pacheco R."/>
            <person name="Padilla G."/>
            <person name="Ferreira P."/>
            <person name="Barriuso J."/>
            <person name="Kellner H."/>
            <person name="Castanera R."/>
            <person name="Alfaro M."/>
            <person name="Ramirez L."/>
            <person name="Pisabarro A.G."/>
            <person name="Kuo A."/>
            <person name="Tritt A."/>
            <person name="Lipzen A."/>
            <person name="He G."/>
            <person name="Yan M."/>
            <person name="Ng V."/>
            <person name="Cullen D."/>
            <person name="Martin F."/>
            <person name="Rosso M.-N."/>
            <person name="Henrissat B."/>
            <person name="Hibbett D."/>
            <person name="Martinez A.T."/>
            <person name="Grigoriev I.V."/>
        </authorList>
    </citation>
    <scope>NUCLEOTIDE SEQUENCE</scope>
    <source>
        <strain evidence="2">CIRM-BRFM 674</strain>
    </source>
</reference>
<name>A0A9P5YNV5_9AGAR</name>
<gene>
    <name evidence="2" type="ORF">BDN70DRAFT_404044</name>
</gene>